<protein>
    <recommendedName>
        <fullName evidence="1">Integrator complex subunit 3 N-terminal domain-containing protein</fullName>
    </recommendedName>
</protein>
<dbReference type="InterPro" id="IPR045334">
    <property type="entry name" value="INTS3"/>
</dbReference>
<name>A0A9D4X6H5_PEA</name>
<dbReference type="Gramene" id="Psat04G0012700-T1">
    <property type="protein sequence ID" value="KAI5414507.1"/>
    <property type="gene ID" value="KIW84_040127"/>
</dbReference>
<evidence type="ECO:0000313" key="3">
    <source>
        <dbReference type="Proteomes" id="UP001058974"/>
    </source>
</evidence>
<dbReference type="Proteomes" id="UP001058974">
    <property type="component" value="Chromosome 4"/>
</dbReference>
<dbReference type="EMBL" id="JAMSHJ010000004">
    <property type="protein sequence ID" value="KAI5414507.1"/>
    <property type="molecule type" value="Genomic_DNA"/>
</dbReference>
<dbReference type="GO" id="GO:0005737">
    <property type="term" value="C:cytoplasm"/>
    <property type="evidence" value="ECO:0007669"/>
    <property type="project" value="TreeGrafter"/>
</dbReference>
<gene>
    <name evidence="2" type="ORF">KIW84_040127</name>
</gene>
<reference evidence="2 3" key="1">
    <citation type="journal article" date="2022" name="Nat. Genet.">
        <title>Improved pea reference genome and pan-genome highlight genomic features and evolutionary characteristics.</title>
        <authorList>
            <person name="Yang T."/>
            <person name="Liu R."/>
            <person name="Luo Y."/>
            <person name="Hu S."/>
            <person name="Wang D."/>
            <person name="Wang C."/>
            <person name="Pandey M.K."/>
            <person name="Ge S."/>
            <person name="Xu Q."/>
            <person name="Li N."/>
            <person name="Li G."/>
            <person name="Huang Y."/>
            <person name="Saxena R.K."/>
            <person name="Ji Y."/>
            <person name="Li M."/>
            <person name="Yan X."/>
            <person name="He Y."/>
            <person name="Liu Y."/>
            <person name="Wang X."/>
            <person name="Xiang C."/>
            <person name="Varshney R.K."/>
            <person name="Ding H."/>
            <person name="Gao S."/>
            <person name="Zong X."/>
        </authorList>
    </citation>
    <scope>NUCLEOTIDE SEQUENCE [LARGE SCALE GENOMIC DNA]</scope>
    <source>
        <strain evidence="2 3">cv. Zhongwan 6</strain>
    </source>
</reference>
<comment type="caution">
    <text evidence="2">The sequence shown here is derived from an EMBL/GenBank/DDBJ whole genome shotgun (WGS) entry which is preliminary data.</text>
</comment>
<sequence length="473" mass="54349">MVLNLTLVALHEAENQIEVSLKQSLKSLEPSLRPPFTLTIPKPDEYAQLNCAILHGILTEPQFAKTHIKHMHAVVTDGYAIFLNLLLKSVYHLYPKLLSSVKNQLLWVTKEMVRVSAIGYDVLLVSLLRQIIGGDFSDDNLWLCTKLVTLLLDKWDCFLEEVPHILCSALYVFLRVLADHCRLNGEKLESLKRLEVHLCVKIVKEEFHLCLKIGRDFVRLLQDLVHVPDFKSIWKDLILNPSKFNTLGFGAVSQIYCTRTSSRYALLRITPEMETQLRFLLTHVKLGHEKRHLTWFARKFLNEPDKETVIVDIVRFICCAHHPPNEIIQSDVIPRWAVIGWLLTTCRRKNYIEANVKLALFYDWLFFDERVDNIMNIEPAILLMVHSIPQYVDMTNTLLEFLLLLVDNYDMEHKDIIVKSVSSAFRFLESKGVIKSLDVLTSCPTISPSLKEGLSRLLSCGKRESSKGFLSGS</sequence>
<keyword evidence="3" id="KW-1185">Reference proteome</keyword>
<dbReference type="PANTHER" id="PTHR13587">
    <property type="entry name" value="INTEGRATOR COMPLEX SUBUNIT 3"/>
    <property type="match status" value="1"/>
</dbReference>
<dbReference type="Pfam" id="PF10189">
    <property type="entry name" value="Ints3_N"/>
    <property type="match status" value="1"/>
</dbReference>
<dbReference type="AlphaFoldDB" id="A0A9D4X6H5"/>
<accession>A0A9D4X6H5</accession>
<proteinExistence type="predicted"/>
<dbReference type="Gramene" id="PSAT_LOCUS18950-2">
    <property type="protein sequence ID" value="CAL5199570.1"/>
    <property type="gene ID" value="PSAT_LOCUS18950"/>
</dbReference>
<dbReference type="PANTHER" id="PTHR13587:SF7">
    <property type="entry name" value="INTEGRATOR COMPLEX SUBUNIT 3"/>
    <property type="match status" value="1"/>
</dbReference>
<feature type="domain" description="Integrator complex subunit 3 N-terminal" evidence="1">
    <location>
        <begin position="45"/>
        <end position="454"/>
    </location>
</feature>
<dbReference type="InterPro" id="IPR019333">
    <property type="entry name" value="INTS3_N"/>
</dbReference>
<organism evidence="2 3">
    <name type="scientific">Pisum sativum</name>
    <name type="common">Garden pea</name>
    <name type="synonym">Lathyrus oleraceus</name>
    <dbReference type="NCBI Taxonomy" id="3888"/>
    <lineage>
        <taxon>Eukaryota</taxon>
        <taxon>Viridiplantae</taxon>
        <taxon>Streptophyta</taxon>
        <taxon>Embryophyta</taxon>
        <taxon>Tracheophyta</taxon>
        <taxon>Spermatophyta</taxon>
        <taxon>Magnoliopsida</taxon>
        <taxon>eudicotyledons</taxon>
        <taxon>Gunneridae</taxon>
        <taxon>Pentapetalae</taxon>
        <taxon>rosids</taxon>
        <taxon>fabids</taxon>
        <taxon>Fabales</taxon>
        <taxon>Fabaceae</taxon>
        <taxon>Papilionoideae</taxon>
        <taxon>50 kb inversion clade</taxon>
        <taxon>NPAAA clade</taxon>
        <taxon>Hologalegina</taxon>
        <taxon>IRL clade</taxon>
        <taxon>Fabeae</taxon>
        <taxon>Lathyrus</taxon>
    </lineage>
</organism>
<evidence type="ECO:0000313" key="2">
    <source>
        <dbReference type="EMBL" id="KAI5414507.1"/>
    </source>
</evidence>
<evidence type="ECO:0000259" key="1">
    <source>
        <dbReference type="Pfam" id="PF10189"/>
    </source>
</evidence>